<accession>A0A1Q3AAK6</accession>
<reference evidence="4 5" key="1">
    <citation type="submission" date="2016-08" db="EMBL/GenBank/DDBJ databases">
        <title>Draft genome sequence of allopolyploid Zygosaccharomyces rouxii.</title>
        <authorList>
            <person name="Watanabe J."/>
            <person name="Uehara K."/>
            <person name="Mogi Y."/>
            <person name="Tsukioka Y."/>
        </authorList>
    </citation>
    <scope>NUCLEOTIDE SEQUENCE [LARGE SCALE GENOMIC DNA]</scope>
    <source>
        <strain evidence="4 5">NBRC 110957</strain>
    </source>
</reference>
<evidence type="ECO:0000256" key="3">
    <source>
        <dbReference type="ARBA" id="ARBA00023274"/>
    </source>
</evidence>
<dbReference type="OrthoDB" id="1747252at2759"/>
<gene>
    <name evidence="4" type="ORF">ZYGR_0AI00610</name>
</gene>
<evidence type="ECO:0000313" key="4">
    <source>
        <dbReference type="EMBL" id="GAV52779.1"/>
    </source>
</evidence>
<keyword evidence="2" id="KW-0689">Ribosomal protein</keyword>
<dbReference type="GO" id="GO:0006412">
    <property type="term" value="P:translation"/>
    <property type="evidence" value="ECO:0007669"/>
    <property type="project" value="InterPro"/>
</dbReference>
<keyword evidence="3" id="KW-0687">Ribonucleoprotein</keyword>
<dbReference type="InterPro" id="IPR016095">
    <property type="entry name" value="Ribosomal_uL1_3-a/b-sand"/>
</dbReference>
<sequence length="278" mass="30291">MMIGLIPSSRFQLFGPSSKCLFHTAALLRAEESGSKLTKEQLRKREIRRAARRKVEAKQPAHTHPLYLPTPLALRYLRAVEVGYPASQQVITVTTSVVADRGNPPLAGNVSLPSPLKDVLVAVFSNDEQQLSMARDKFRCHLVGGSDIIAKIKEGEIPVDFDKAFATPDIAQELTSQVARILGPRQVLPMAKRGTVASDLEPLIKDSFGSIPFRQKGNSISLAVAKCEFSDRQILENLLAVQAALKEAVSNQKAKRPSILGRTTLTTTHGPGIVIDLV</sequence>
<dbReference type="Gene3D" id="3.30.190.20">
    <property type="match status" value="1"/>
</dbReference>
<comment type="similarity">
    <text evidence="1">Belongs to the universal ribosomal protein uL1 family.</text>
</comment>
<dbReference type="GO" id="GO:0003723">
    <property type="term" value="F:RNA binding"/>
    <property type="evidence" value="ECO:0007669"/>
    <property type="project" value="InterPro"/>
</dbReference>
<dbReference type="GO" id="GO:0003735">
    <property type="term" value="F:structural constituent of ribosome"/>
    <property type="evidence" value="ECO:0007669"/>
    <property type="project" value="InterPro"/>
</dbReference>
<dbReference type="GO" id="GO:0005762">
    <property type="term" value="C:mitochondrial large ribosomal subunit"/>
    <property type="evidence" value="ECO:0007669"/>
    <property type="project" value="TreeGrafter"/>
</dbReference>
<dbReference type="PANTHER" id="PTHR36427">
    <property type="entry name" value="54S RIBOSOMAL PROTEIN L1, MITOCHONDRIAL"/>
    <property type="match status" value="1"/>
</dbReference>
<dbReference type="PANTHER" id="PTHR36427:SF3">
    <property type="entry name" value="LARGE RIBOSOMAL SUBUNIT PROTEIN UL1M"/>
    <property type="match status" value="1"/>
</dbReference>
<evidence type="ECO:0008006" key="6">
    <source>
        <dbReference type="Google" id="ProtNLM"/>
    </source>
</evidence>
<dbReference type="AlphaFoldDB" id="A0A1Q3AAK6"/>
<proteinExistence type="inferred from homology"/>
<dbReference type="InterPro" id="IPR023674">
    <property type="entry name" value="Ribosomal_uL1-like"/>
</dbReference>
<name>A0A1Q3AAK6_ZYGRO</name>
<dbReference type="InterPro" id="IPR002143">
    <property type="entry name" value="Ribosomal_uL1"/>
</dbReference>
<comment type="caution">
    <text evidence="4">The sequence shown here is derived from an EMBL/GenBank/DDBJ whole genome shotgun (WGS) entry which is preliminary data.</text>
</comment>
<dbReference type="SUPFAM" id="SSF56808">
    <property type="entry name" value="Ribosomal protein L1"/>
    <property type="match status" value="1"/>
</dbReference>
<evidence type="ECO:0000256" key="2">
    <source>
        <dbReference type="ARBA" id="ARBA00022980"/>
    </source>
</evidence>
<dbReference type="Gene3D" id="3.40.50.790">
    <property type="match status" value="1"/>
</dbReference>
<dbReference type="InterPro" id="IPR028364">
    <property type="entry name" value="Ribosomal_uL1/biogenesis"/>
</dbReference>
<dbReference type="PIRSF" id="PIRSF002155">
    <property type="entry name" value="Ribosomal_L1"/>
    <property type="match status" value="1"/>
</dbReference>
<evidence type="ECO:0000256" key="1">
    <source>
        <dbReference type="ARBA" id="ARBA00010531"/>
    </source>
</evidence>
<dbReference type="EMBL" id="BDGX01000035">
    <property type="protein sequence ID" value="GAV52779.1"/>
    <property type="molecule type" value="Genomic_DNA"/>
</dbReference>
<organism evidence="4 5">
    <name type="scientific">Zygosaccharomyces rouxii</name>
    <dbReference type="NCBI Taxonomy" id="4956"/>
    <lineage>
        <taxon>Eukaryota</taxon>
        <taxon>Fungi</taxon>
        <taxon>Dikarya</taxon>
        <taxon>Ascomycota</taxon>
        <taxon>Saccharomycotina</taxon>
        <taxon>Saccharomycetes</taxon>
        <taxon>Saccharomycetales</taxon>
        <taxon>Saccharomycetaceae</taxon>
        <taxon>Zygosaccharomyces</taxon>
    </lineage>
</organism>
<protein>
    <recommendedName>
        <fullName evidence="6">Ribosomal protein</fullName>
    </recommendedName>
</protein>
<dbReference type="Proteomes" id="UP000187013">
    <property type="component" value="Unassembled WGS sequence"/>
</dbReference>
<dbReference type="CDD" id="cd00403">
    <property type="entry name" value="Ribosomal_L1"/>
    <property type="match status" value="1"/>
</dbReference>
<dbReference type="Pfam" id="PF00687">
    <property type="entry name" value="Ribosomal_L1"/>
    <property type="match status" value="1"/>
</dbReference>
<evidence type="ECO:0000313" key="5">
    <source>
        <dbReference type="Proteomes" id="UP000187013"/>
    </source>
</evidence>